<dbReference type="Pfam" id="PF02350">
    <property type="entry name" value="Epimerase_2"/>
    <property type="match status" value="1"/>
</dbReference>
<keyword evidence="1 3" id="KW-0413">Isomerase</keyword>
<protein>
    <submittedName>
        <fullName evidence="3">UDP-2,3-diacetamido-2,3-dideoxy-D-glucuronate 2-epimerase</fullName>
        <ecNumber evidence="3">5.1.3.23</ecNumber>
    </submittedName>
</protein>
<evidence type="ECO:0000259" key="2">
    <source>
        <dbReference type="Pfam" id="PF02350"/>
    </source>
</evidence>
<dbReference type="EC" id="5.1.3.23" evidence="3"/>
<keyword evidence="4" id="KW-1185">Reference proteome</keyword>
<evidence type="ECO:0000256" key="1">
    <source>
        <dbReference type="RuleBase" id="RU003513"/>
    </source>
</evidence>
<gene>
    <name evidence="3" type="primary">wbpI</name>
    <name evidence="3" type="ORF">FLA105534_04835</name>
</gene>
<dbReference type="CDD" id="cd03786">
    <property type="entry name" value="GTB_UDP-GlcNAc_2-Epimerase"/>
    <property type="match status" value="1"/>
</dbReference>
<organism evidence="3 4">
    <name type="scientific">Flavobacterium bizetiae</name>
    <dbReference type="NCBI Taxonomy" id="2704140"/>
    <lineage>
        <taxon>Bacteria</taxon>
        <taxon>Pseudomonadati</taxon>
        <taxon>Bacteroidota</taxon>
        <taxon>Flavobacteriia</taxon>
        <taxon>Flavobacteriales</taxon>
        <taxon>Flavobacteriaceae</taxon>
        <taxon>Flavobacterium</taxon>
    </lineage>
</organism>
<dbReference type="InterPro" id="IPR003331">
    <property type="entry name" value="UDP_GlcNAc_Epimerase_2_dom"/>
</dbReference>
<accession>A0A6J4GXP6</accession>
<dbReference type="Gene3D" id="3.40.50.2000">
    <property type="entry name" value="Glycogen Phosphorylase B"/>
    <property type="match status" value="2"/>
</dbReference>
<proteinExistence type="inferred from homology"/>
<feature type="domain" description="UDP-N-acetylglucosamine 2-epimerase" evidence="2">
    <location>
        <begin position="33"/>
        <end position="371"/>
    </location>
</feature>
<dbReference type="AlphaFoldDB" id="A0A6J4GXP6"/>
<dbReference type="SUPFAM" id="SSF53756">
    <property type="entry name" value="UDP-Glycosyltransferase/glycogen phosphorylase"/>
    <property type="match status" value="1"/>
</dbReference>
<dbReference type="PANTHER" id="PTHR43174">
    <property type="entry name" value="UDP-N-ACETYLGLUCOSAMINE 2-EPIMERASE"/>
    <property type="match status" value="1"/>
</dbReference>
<dbReference type="GO" id="GO:0016853">
    <property type="term" value="F:isomerase activity"/>
    <property type="evidence" value="ECO:0007669"/>
    <property type="project" value="UniProtKB-KW"/>
</dbReference>
<evidence type="ECO:0000313" key="4">
    <source>
        <dbReference type="Proteomes" id="UP000479938"/>
    </source>
</evidence>
<name>A0A6J4GXP6_9FLAO</name>
<reference evidence="3 4" key="1">
    <citation type="submission" date="2020-02" db="EMBL/GenBank/DDBJ databases">
        <authorList>
            <person name="Criscuolo A."/>
        </authorList>
    </citation>
    <scope>NUCLEOTIDE SEQUENCE [LARGE SCALE GENOMIC DNA]</scope>
    <source>
        <strain evidence="3">CIP105534</strain>
    </source>
</reference>
<dbReference type="PANTHER" id="PTHR43174:SF1">
    <property type="entry name" value="UDP-N-ACETYLGLUCOSAMINE 2-EPIMERASE"/>
    <property type="match status" value="1"/>
</dbReference>
<dbReference type="EMBL" id="CADCSU010000212">
    <property type="protein sequence ID" value="CAA9203655.1"/>
    <property type="molecule type" value="Genomic_DNA"/>
</dbReference>
<dbReference type="Proteomes" id="UP000479938">
    <property type="component" value="Unassembled WGS sequence"/>
</dbReference>
<dbReference type="InterPro" id="IPR029767">
    <property type="entry name" value="WecB-like"/>
</dbReference>
<dbReference type="NCBIfam" id="TIGR00236">
    <property type="entry name" value="wecB"/>
    <property type="match status" value="1"/>
</dbReference>
<evidence type="ECO:0000313" key="3">
    <source>
        <dbReference type="EMBL" id="CAA9203655.1"/>
    </source>
</evidence>
<comment type="similarity">
    <text evidence="1">Belongs to the UDP-N-acetylglucosamine 2-epimerase family.</text>
</comment>
<sequence>MGQRKNIYMKKLKVMTVVGTRPEIIRLSRVMAALDASEAINHIIVHTGQNYDYELNQIFFDDLQIRKPDFFLNAAGTTATETVGQILIKIDPLLESEKPDAFLVLGDTNSCLCAIPAKKRHIPIFHMEAGNRCFDQRVPEETNRKIVDHTSDINLTYSDIAREYLLREGLPADRIIKTGSPMFEVLNHYLPSIESSDVLERLGLEEGKFFVVSSHREENINNDANFHGLMESLNLIAEKYDYPIIVSTHPRTRNMIEKKNIQMHKNVQFLKPLGFNDYNALQMKSFAVLSDSGTISEESSVLNFRALNIRDAHERPEAMEETSVMMVGLSPERILQGLVQLQYQKIGKERNFRPVADYSMPNVSEKMVRIILSYTDYVKRVVWREL</sequence>